<feature type="domain" description="SnoaL-like" evidence="1">
    <location>
        <begin position="10"/>
        <end position="122"/>
    </location>
</feature>
<name>A0A7Z2W0A8_9BURK</name>
<sequence>MNEAARRAVIQRYLDAYNAFDIERMLAQLADDVHFEDVSGGQVTATADGIDAFRRLAEQGCRLFSEREQRITALAFDGDTARVEIAWRGRFAVDVPGGPRAGTQAALQGRSEFTFDGLRIARLVDAS</sequence>
<proteinExistence type="predicted"/>
<dbReference type="Gene3D" id="3.10.450.50">
    <property type="match status" value="1"/>
</dbReference>
<dbReference type="EMBL" id="CP051685">
    <property type="protein sequence ID" value="QJE02137.1"/>
    <property type="molecule type" value="Genomic_DNA"/>
</dbReference>
<dbReference type="RefSeq" id="WP_170204224.1">
    <property type="nucleotide sequence ID" value="NZ_CP051685.1"/>
</dbReference>
<dbReference type="InterPro" id="IPR037401">
    <property type="entry name" value="SnoaL-like"/>
</dbReference>
<dbReference type="Proteomes" id="UP000502415">
    <property type="component" value="Chromosome"/>
</dbReference>
<organism evidence="2 3">
    <name type="scientific">Massilia forsythiae</name>
    <dbReference type="NCBI Taxonomy" id="2728020"/>
    <lineage>
        <taxon>Bacteria</taxon>
        <taxon>Pseudomonadati</taxon>
        <taxon>Pseudomonadota</taxon>
        <taxon>Betaproteobacteria</taxon>
        <taxon>Burkholderiales</taxon>
        <taxon>Oxalobacteraceae</taxon>
        <taxon>Telluria group</taxon>
        <taxon>Massilia</taxon>
    </lineage>
</organism>
<accession>A0A7Z2W0A8</accession>
<dbReference type="Pfam" id="PF12680">
    <property type="entry name" value="SnoaL_2"/>
    <property type="match status" value="1"/>
</dbReference>
<keyword evidence="3" id="KW-1185">Reference proteome</keyword>
<evidence type="ECO:0000313" key="3">
    <source>
        <dbReference type="Proteomes" id="UP000502415"/>
    </source>
</evidence>
<reference evidence="2 3" key="1">
    <citation type="submission" date="2020-04" db="EMBL/GenBank/DDBJ databases">
        <title>Genome sequencing of novel species.</title>
        <authorList>
            <person name="Heo J."/>
            <person name="Kim S.-J."/>
            <person name="Kim J.-S."/>
            <person name="Hong S.-B."/>
            <person name="Kwon S.-W."/>
        </authorList>
    </citation>
    <scope>NUCLEOTIDE SEQUENCE [LARGE SCALE GENOMIC DNA]</scope>
    <source>
        <strain evidence="2 3">GN2-R2</strain>
    </source>
</reference>
<dbReference type="KEGG" id="mfy:HH212_20695"/>
<evidence type="ECO:0000259" key="1">
    <source>
        <dbReference type="Pfam" id="PF12680"/>
    </source>
</evidence>
<protein>
    <submittedName>
        <fullName evidence="2">Nuclear transport factor 2 family protein</fullName>
    </submittedName>
</protein>
<dbReference type="InterPro" id="IPR032710">
    <property type="entry name" value="NTF2-like_dom_sf"/>
</dbReference>
<dbReference type="AlphaFoldDB" id="A0A7Z2W0A8"/>
<dbReference type="SUPFAM" id="SSF54427">
    <property type="entry name" value="NTF2-like"/>
    <property type="match status" value="1"/>
</dbReference>
<evidence type="ECO:0000313" key="2">
    <source>
        <dbReference type="EMBL" id="QJE02137.1"/>
    </source>
</evidence>
<gene>
    <name evidence="2" type="ORF">HH212_20695</name>
</gene>